<dbReference type="RefSeq" id="WP_215647778.1">
    <property type="nucleotide sequence ID" value="NZ_CABUEN010000004.1"/>
</dbReference>
<proteinExistence type="inferred from homology"/>
<comment type="similarity">
    <text evidence="3">Belongs to the bacterial microcompartments protein family.</text>
</comment>
<name>A0A212J175_9BACT</name>
<evidence type="ECO:0000313" key="6">
    <source>
        <dbReference type="EMBL" id="SBV93180.1"/>
    </source>
</evidence>
<dbReference type="PANTHER" id="PTHR33941">
    <property type="entry name" value="PROPANEDIOL UTILIZATION PROTEIN PDUA"/>
    <property type="match status" value="1"/>
</dbReference>
<evidence type="ECO:0000256" key="3">
    <source>
        <dbReference type="PROSITE-ProRule" id="PRU01278"/>
    </source>
</evidence>
<evidence type="ECO:0000256" key="4">
    <source>
        <dbReference type="SAM" id="MobiDB-lite"/>
    </source>
</evidence>
<protein>
    <submittedName>
        <fullName evidence="6">Microcompartments protein</fullName>
    </submittedName>
</protein>
<dbReference type="GO" id="GO:0031469">
    <property type="term" value="C:bacterial microcompartment"/>
    <property type="evidence" value="ECO:0007669"/>
    <property type="project" value="UniProtKB-SubCell"/>
</dbReference>
<dbReference type="PROSITE" id="PS51930">
    <property type="entry name" value="BMC_2"/>
    <property type="match status" value="1"/>
</dbReference>
<feature type="region of interest" description="Disordered" evidence="4">
    <location>
        <begin position="102"/>
        <end position="134"/>
    </location>
</feature>
<dbReference type="SMART" id="SM00877">
    <property type="entry name" value="BMC"/>
    <property type="match status" value="1"/>
</dbReference>
<dbReference type="Pfam" id="PF00936">
    <property type="entry name" value="BMC"/>
    <property type="match status" value="1"/>
</dbReference>
<gene>
    <name evidence="6" type="ORF">KM92DES2_10367</name>
</gene>
<organism evidence="6">
    <name type="scientific">uncultured Desulfovibrio sp</name>
    <dbReference type="NCBI Taxonomy" id="167968"/>
    <lineage>
        <taxon>Bacteria</taxon>
        <taxon>Pseudomonadati</taxon>
        <taxon>Thermodesulfobacteriota</taxon>
        <taxon>Desulfovibrionia</taxon>
        <taxon>Desulfovibrionales</taxon>
        <taxon>Desulfovibrionaceae</taxon>
        <taxon>Desulfovibrio</taxon>
        <taxon>environmental samples</taxon>
    </lineage>
</organism>
<reference evidence="6" key="1">
    <citation type="submission" date="2016-04" db="EMBL/GenBank/DDBJ databases">
        <authorList>
            <person name="Evans L.H."/>
            <person name="Alamgir A."/>
            <person name="Owens N."/>
            <person name="Weber N.D."/>
            <person name="Virtaneva K."/>
            <person name="Barbian K."/>
            <person name="Babar A."/>
            <person name="Rosenke K."/>
        </authorList>
    </citation>
    <scope>NUCLEOTIDE SEQUENCE</scope>
    <source>
        <strain evidence="6">92-2</strain>
    </source>
</reference>
<dbReference type="InterPro" id="IPR050575">
    <property type="entry name" value="BMC_shell"/>
</dbReference>
<dbReference type="InterPro" id="IPR044872">
    <property type="entry name" value="CcmK/CsoS1_BMC"/>
</dbReference>
<evidence type="ECO:0000256" key="2">
    <source>
        <dbReference type="ARBA" id="ARBA00024446"/>
    </source>
</evidence>
<evidence type="ECO:0000259" key="5">
    <source>
        <dbReference type="PROSITE" id="PS51930"/>
    </source>
</evidence>
<dbReference type="CDD" id="cd07045">
    <property type="entry name" value="BMC_CcmK_like"/>
    <property type="match status" value="1"/>
</dbReference>
<keyword evidence="2" id="KW-1283">Bacterial microcompartment</keyword>
<comment type="subcellular location">
    <subcellularLocation>
        <location evidence="1">Bacterial microcompartment</location>
    </subcellularLocation>
</comment>
<dbReference type="EMBL" id="FLUP01000001">
    <property type="protein sequence ID" value="SBV93180.1"/>
    <property type="molecule type" value="Genomic_DNA"/>
</dbReference>
<dbReference type="PANTHER" id="PTHR33941:SF11">
    <property type="entry name" value="BACTERIAL MICROCOMPARTMENT SHELL PROTEIN PDUJ"/>
    <property type="match status" value="1"/>
</dbReference>
<dbReference type="InterPro" id="IPR000249">
    <property type="entry name" value="BMC_dom"/>
</dbReference>
<accession>A0A212J175</accession>
<dbReference type="InterPro" id="IPR037233">
    <property type="entry name" value="CcmK-like_sf"/>
</dbReference>
<feature type="domain" description="BMC" evidence="5">
    <location>
        <begin position="3"/>
        <end position="89"/>
    </location>
</feature>
<evidence type="ECO:0000256" key="1">
    <source>
        <dbReference type="ARBA" id="ARBA00024322"/>
    </source>
</evidence>
<dbReference type="Gene3D" id="3.30.70.1710">
    <property type="match status" value="1"/>
</dbReference>
<dbReference type="SUPFAM" id="SSF143414">
    <property type="entry name" value="CcmK-like"/>
    <property type="match status" value="1"/>
</dbReference>
<dbReference type="AlphaFoldDB" id="A0A212J175"/>
<sequence length="179" mass="18691">MLALGLVETRGLIGAIEAADAMLKAADVRLLEKSLASGGLVTITIAGEVAAVQSSVDAATASIARIEGAECVSRHVIPRPDAELEHILLLQPRSIEIEAAAPAEAAQEGQTSMTDPADKAKPATQAAPPSKEKLAGMSINKLRQLARDLQVPLTRGQIVSSDKKTLIDAICRAALKEKE</sequence>